<protein>
    <submittedName>
        <fullName evidence="1">Uncharacterized protein</fullName>
    </submittedName>
</protein>
<dbReference type="AlphaFoldDB" id="A0A7W4JXJ7"/>
<dbReference type="RefSeq" id="WP_183008131.1">
    <property type="nucleotide sequence ID" value="NZ_JABEQP010000002.1"/>
</dbReference>
<evidence type="ECO:0000313" key="2">
    <source>
        <dbReference type="Proteomes" id="UP000530320"/>
    </source>
</evidence>
<gene>
    <name evidence="1" type="ORF">HLH44_03535</name>
</gene>
<sequence length="79" mass="8321">MGNYILYRTVDFTVTGAPYTDPATNQVVTPAPVVADPKGKVILTQQIADPETVTVPEGFALAADPDGKYPIGTIYTPPA</sequence>
<accession>A0A7W4JXJ7</accession>
<dbReference type="EMBL" id="JABEQP010000002">
    <property type="protein sequence ID" value="MBB2196543.1"/>
    <property type="molecule type" value="Genomic_DNA"/>
</dbReference>
<proteinExistence type="predicted"/>
<reference evidence="1 2" key="1">
    <citation type="submission" date="2020-04" db="EMBL/GenBank/DDBJ databases">
        <title>Description of novel Gluconacetobacter.</title>
        <authorList>
            <person name="Sombolestani A."/>
        </authorList>
    </citation>
    <scope>NUCLEOTIDE SEQUENCE [LARGE SCALE GENOMIC DNA]</scope>
    <source>
        <strain evidence="1 2">LMG 22058</strain>
    </source>
</reference>
<evidence type="ECO:0000313" key="1">
    <source>
        <dbReference type="EMBL" id="MBB2196543.1"/>
    </source>
</evidence>
<name>A0A7W4JXJ7_9PROT</name>
<comment type="caution">
    <text evidence="1">The sequence shown here is derived from an EMBL/GenBank/DDBJ whole genome shotgun (WGS) entry which is preliminary data.</text>
</comment>
<organism evidence="1 2">
    <name type="scientific">Gluconacetobacter dulcium</name>
    <dbReference type="NCBI Taxonomy" id="2729096"/>
    <lineage>
        <taxon>Bacteria</taxon>
        <taxon>Pseudomonadati</taxon>
        <taxon>Pseudomonadota</taxon>
        <taxon>Alphaproteobacteria</taxon>
        <taxon>Acetobacterales</taxon>
        <taxon>Acetobacteraceae</taxon>
        <taxon>Gluconacetobacter</taxon>
    </lineage>
</organism>
<dbReference type="Proteomes" id="UP000530320">
    <property type="component" value="Unassembled WGS sequence"/>
</dbReference>